<organism evidence="2 3">
    <name type="scientific">Marchantia polymorpha subsp. ruderalis</name>
    <dbReference type="NCBI Taxonomy" id="1480154"/>
    <lineage>
        <taxon>Eukaryota</taxon>
        <taxon>Viridiplantae</taxon>
        <taxon>Streptophyta</taxon>
        <taxon>Embryophyta</taxon>
        <taxon>Marchantiophyta</taxon>
        <taxon>Marchantiopsida</taxon>
        <taxon>Marchantiidae</taxon>
        <taxon>Marchantiales</taxon>
        <taxon>Marchantiaceae</taxon>
        <taxon>Marchantia</taxon>
    </lineage>
</organism>
<dbReference type="AlphaFoldDB" id="A0A176VQP3"/>
<proteinExistence type="predicted"/>
<reference evidence="2" key="1">
    <citation type="submission" date="2016-03" db="EMBL/GenBank/DDBJ databases">
        <title>Mechanisms controlling the formation of the plant cell surface in tip-growing cells are functionally conserved among land plants.</title>
        <authorList>
            <person name="Honkanen S."/>
            <person name="Jones V.A."/>
            <person name="Morieri G."/>
            <person name="Champion C."/>
            <person name="Hetherington A.J."/>
            <person name="Kelly S."/>
            <person name="Saint-Marcoux D."/>
            <person name="Proust H."/>
            <person name="Prescott H."/>
            <person name="Dolan L."/>
        </authorList>
    </citation>
    <scope>NUCLEOTIDE SEQUENCE [LARGE SCALE GENOMIC DNA]</scope>
    <source>
        <tissue evidence="2">Whole gametophyte</tissue>
    </source>
</reference>
<evidence type="ECO:0000256" key="1">
    <source>
        <dbReference type="SAM" id="MobiDB-lite"/>
    </source>
</evidence>
<dbReference type="Proteomes" id="UP000077202">
    <property type="component" value="Unassembled WGS sequence"/>
</dbReference>
<feature type="region of interest" description="Disordered" evidence="1">
    <location>
        <begin position="24"/>
        <end position="44"/>
    </location>
</feature>
<keyword evidence="3" id="KW-1185">Reference proteome</keyword>
<evidence type="ECO:0000313" key="3">
    <source>
        <dbReference type="Proteomes" id="UP000077202"/>
    </source>
</evidence>
<dbReference type="EMBL" id="LVLJ01003080">
    <property type="protein sequence ID" value="OAE22713.1"/>
    <property type="molecule type" value="Genomic_DNA"/>
</dbReference>
<accession>A0A176VQP3</accession>
<protein>
    <submittedName>
        <fullName evidence="2">Uncharacterized protein</fullName>
    </submittedName>
</protein>
<comment type="caution">
    <text evidence="2">The sequence shown here is derived from an EMBL/GenBank/DDBJ whole genome shotgun (WGS) entry which is preliminary data.</text>
</comment>
<evidence type="ECO:0000313" key="2">
    <source>
        <dbReference type="EMBL" id="OAE22713.1"/>
    </source>
</evidence>
<gene>
    <name evidence="2" type="ORF">AXG93_3482s1000</name>
</gene>
<sequence>MRLQPKGQRLRRCTPSYECLRRQRIKIRSTPSGQATPYDPPSAERLRRAFGDAPKSTDVFKGMTSAEDLRLRRNDFGGAGKYRVENRPEAKVSAATPSALRE</sequence>
<name>A0A176VQP3_MARPO</name>